<gene>
    <name evidence="2" type="ORF">DFR67_11565</name>
</gene>
<evidence type="ECO:0008006" key="4">
    <source>
        <dbReference type="Google" id="ProtNLM"/>
    </source>
</evidence>
<dbReference type="AlphaFoldDB" id="A0A318RCA8"/>
<name>A0A318RCA8_WILLI</name>
<evidence type="ECO:0000256" key="1">
    <source>
        <dbReference type="SAM" id="SignalP"/>
    </source>
</evidence>
<evidence type="ECO:0000313" key="2">
    <source>
        <dbReference type="EMBL" id="PYE13740.1"/>
    </source>
</evidence>
<dbReference type="RefSeq" id="WP_110471771.1">
    <property type="nucleotide sequence ID" value="NZ_QJSP01000015.1"/>
</dbReference>
<proteinExistence type="predicted"/>
<accession>A0A318RCA8</accession>
<organism evidence="2 3">
    <name type="scientific">Williamsia limnetica</name>
    <dbReference type="NCBI Taxonomy" id="882452"/>
    <lineage>
        <taxon>Bacteria</taxon>
        <taxon>Bacillati</taxon>
        <taxon>Actinomycetota</taxon>
        <taxon>Actinomycetes</taxon>
        <taxon>Mycobacteriales</taxon>
        <taxon>Nocardiaceae</taxon>
        <taxon>Williamsia</taxon>
    </lineage>
</organism>
<keyword evidence="1" id="KW-0732">Signal</keyword>
<protein>
    <recommendedName>
        <fullName evidence="4">Secreted protein</fullName>
    </recommendedName>
</protein>
<sequence length="287" mass="29083">MPNSPLIRRGVVAVAIAASAALMSPALAVAEPAPPADLTLTAPTGIPADKDLSAAIAQLQKTRLDPEALSAAKAILGVGSQLSATEVAAPTATPAASPTDVLTLLADANNTLRQMGIQSFVNPSVAFNCTAPTPDNPFGLLPAVGGAAPGPFFLPGLKLPAAIDANLVGSGETLFGFVPSGITKDGSASGMQVAWFNVNTLQGGFADMAPVGTTLVDIWLKKVPDSNPFKGRIKDALTTFANRLSVPGSRLVPVKTGNGTVLSAVFGTVENGNRSCFFLPMIGITQA</sequence>
<reference evidence="2 3" key="1">
    <citation type="submission" date="2018-06" db="EMBL/GenBank/DDBJ databases">
        <title>Genomic Encyclopedia of Type Strains, Phase IV (KMG-IV): sequencing the most valuable type-strain genomes for metagenomic binning, comparative biology and taxonomic classification.</title>
        <authorList>
            <person name="Goeker M."/>
        </authorList>
    </citation>
    <scope>NUCLEOTIDE SEQUENCE [LARGE SCALE GENOMIC DNA]</scope>
    <source>
        <strain evidence="2 3">DSM 45521</strain>
    </source>
</reference>
<dbReference type="OrthoDB" id="4381673at2"/>
<feature type="signal peptide" evidence="1">
    <location>
        <begin position="1"/>
        <end position="28"/>
    </location>
</feature>
<feature type="chain" id="PRO_5039266722" description="Secreted protein" evidence="1">
    <location>
        <begin position="29"/>
        <end position="287"/>
    </location>
</feature>
<evidence type="ECO:0000313" key="3">
    <source>
        <dbReference type="Proteomes" id="UP000247591"/>
    </source>
</evidence>
<dbReference type="Proteomes" id="UP000247591">
    <property type="component" value="Unassembled WGS sequence"/>
</dbReference>
<keyword evidence="3" id="KW-1185">Reference proteome</keyword>
<dbReference type="EMBL" id="QJSP01000015">
    <property type="protein sequence ID" value="PYE13740.1"/>
    <property type="molecule type" value="Genomic_DNA"/>
</dbReference>
<comment type="caution">
    <text evidence="2">The sequence shown here is derived from an EMBL/GenBank/DDBJ whole genome shotgun (WGS) entry which is preliminary data.</text>
</comment>